<evidence type="ECO:0000313" key="1">
    <source>
        <dbReference type="EMBL" id="SVC13561.1"/>
    </source>
</evidence>
<proteinExistence type="predicted"/>
<organism evidence="1">
    <name type="scientific">marine metagenome</name>
    <dbReference type="NCBI Taxonomy" id="408172"/>
    <lineage>
        <taxon>unclassified sequences</taxon>
        <taxon>metagenomes</taxon>
        <taxon>ecological metagenomes</taxon>
    </lineage>
</organism>
<reference evidence="1" key="1">
    <citation type="submission" date="2018-05" db="EMBL/GenBank/DDBJ databases">
        <authorList>
            <person name="Lanie J.A."/>
            <person name="Ng W.-L."/>
            <person name="Kazmierczak K.M."/>
            <person name="Andrzejewski T.M."/>
            <person name="Davidsen T.M."/>
            <person name="Wayne K.J."/>
            <person name="Tettelin H."/>
            <person name="Glass J.I."/>
            <person name="Rusch D."/>
            <person name="Podicherti R."/>
            <person name="Tsui H.-C.T."/>
            <person name="Winkler M.E."/>
        </authorList>
    </citation>
    <scope>NUCLEOTIDE SEQUENCE</scope>
</reference>
<protein>
    <submittedName>
        <fullName evidence="1">Uncharacterized protein</fullName>
    </submittedName>
</protein>
<accession>A0A382JSI7</accession>
<dbReference type="EMBL" id="UINC01075410">
    <property type="protein sequence ID" value="SVC13561.1"/>
    <property type="molecule type" value="Genomic_DNA"/>
</dbReference>
<name>A0A382JSI7_9ZZZZ</name>
<dbReference type="AlphaFoldDB" id="A0A382JSI7"/>
<gene>
    <name evidence="1" type="ORF">METZ01_LOCUS266415</name>
</gene>
<sequence>MKILLIKARYSTTKTIFYSTVTKLNMNHLSIRII</sequence>